<evidence type="ECO:0000313" key="9">
    <source>
        <dbReference type="EMBL" id="SHE31864.1"/>
    </source>
</evidence>
<name>A0A1M4SHX4_9BACT</name>
<dbReference type="SUPFAM" id="SSF56954">
    <property type="entry name" value="Outer membrane efflux proteins (OEP)"/>
    <property type="match status" value="1"/>
</dbReference>
<evidence type="ECO:0000256" key="8">
    <source>
        <dbReference type="SAM" id="SignalP"/>
    </source>
</evidence>
<keyword evidence="7" id="KW-0998">Cell outer membrane</keyword>
<dbReference type="GO" id="GO:0015288">
    <property type="term" value="F:porin activity"/>
    <property type="evidence" value="ECO:0007669"/>
    <property type="project" value="TreeGrafter"/>
</dbReference>
<evidence type="ECO:0000256" key="3">
    <source>
        <dbReference type="ARBA" id="ARBA00022448"/>
    </source>
</evidence>
<evidence type="ECO:0000256" key="5">
    <source>
        <dbReference type="ARBA" id="ARBA00022692"/>
    </source>
</evidence>
<dbReference type="PANTHER" id="PTHR30026">
    <property type="entry name" value="OUTER MEMBRANE PROTEIN TOLC"/>
    <property type="match status" value="1"/>
</dbReference>
<dbReference type="Gene3D" id="1.20.1600.10">
    <property type="entry name" value="Outer membrane efflux proteins (OEP)"/>
    <property type="match status" value="1"/>
</dbReference>
<evidence type="ECO:0000256" key="2">
    <source>
        <dbReference type="ARBA" id="ARBA00007613"/>
    </source>
</evidence>
<dbReference type="EMBL" id="FQUO01000001">
    <property type="protein sequence ID" value="SHE31864.1"/>
    <property type="molecule type" value="Genomic_DNA"/>
</dbReference>
<dbReference type="AlphaFoldDB" id="A0A1M4SHX4"/>
<evidence type="ECO:0000313" key="10">
    <source>
        <dbReference type="Proteomes" id="UP000184368"/>
    </source>
</evidence>
<gene>
    <name evidence="9" type="ORF">SAMN05444008_101134</name>
</gene>
<dbReference type="Pfam" id="PF02321">
    <property type="entry name" value="OEP"/>
    <property type="match status" value="1"/>
</dbReference>
<proteinExistence type="inferred from homology"/>
<keyword evidence="5" id="KW-0812">Transmembrane</keyword>
<dbReference type="InterPro" id="IPR003423">
    <property type="entry name" value="OMP_efflux"/>
</dbReference>
<keyword evidence="6" id="KW-0472">Membrane</keyword>
<dbReference type="GO" id="GO:0015562">
    <property type="term" value="F:efflux transmembrane transporter activity"/>
    <property type="evidence" value="ECO:0007669"/>
    <property type="project" value="InterPro"/>
</dbReference>
<evidence type="ECO:0000256" key="6">
    <source>
        <dbReference type="ARBA" id="ARBA00023136"/>
    </source>
</evidence>
<keyword evidence="3" id="KW-0813">Transport</keyword>
<accession>A0A1M4SHX4</accession>
<keyword evidence="10" id="KW-1185">Reference proteome</keyword>
<reference evidence="9 10" key="1">
    <citation type="submission" date="2016-11" db="EMBL/GenBank/DDBJ databases">
        <authorList>
            <person name="Jaros S."/>
            <person name="Januszkiewicz K."/>
            <person name="Wedrychowicz H."/>
        </authorList>
    </citation>
    <scope>NUCLEOTIDE SEQUENCE [LARGE SCALE GENOMIC DNA]</scope>
    <source>
        <strain evidence="9 10">DSM 26897</strain>
    </source>
</reference>
<keyword evidence="4" id="KW-1134">Transmembrane beta strand</keyword>
<feature type="chain" id="PRO_5012589799" evidence="8">
    <location>
        <begin position="21"/>
        <end position="456"/>
    </location>
</feature>
<evidence type="ECO:0000256" key="4">
    <source>
        <dbReference type="ARBA" id="ARBA00022452"/>
    </source>
</evidence>
<comment type="similarity">
    <text evidence="2">Belongs to the outer membrane factor (OMF) (TC 1.B.17) family.</text>
</comment>
<dbReference type="InterPro" id="IPR051906">
    <property type="entry name" value="TolC-like"/>
</dbReference>
<organism evidence="9 10">
    <name type="scientific">Cnuella takakiae</name>
    <dbReference type="NCBI Taxonomy" id="1302690"/>
    <lineage>
        <taxon>Bacteria</taxon>
        <taxon>Pseudomonadati</taxon>
        <taxon>Bacteroidota</taxon>
        <taxon>Chitinophagia</taxon>
        <taxon>Chitinophagales</taxon>
        <taxon>Chitinophagaceae</taxon>
        <taxon>Cnuella</taxon>
    </lineage>
</organism>
<evidence type="ECO:0000256" key="7">
    <source>
        <dbReference type="ARBA" id="ARBA00023237"/>
    </source>
</evidence>
<sequence>MKLKIWLLATLLPMATSVFAQKKIYTLEEVWQKVLLYPSVTSKEELVRRQQALKNLIQQQSMPEVQVQAQQTYGSYASVPGSFFPLPGIYNTSGTKQSNEALYGSNMYVSALLQWDFMQFGRQQKKIAVADSRIKLSQAAVSQEAFRLQSLSTRYYFGVLESSTLLTHFTADAKRLSDLLDLERAQADAGLRPGADTLLVKAAYLDAISRIANQQAILASLREQLSALTGEAAFNFGFDTTLYQRFTESTYLEGAPKSTHPYLVYLDAAIQQYNAELAAVKKEPYPSIGLLAGTGIRGSGIEVNGDINKSITAPWTNNNGSYLVGVGVTWKLSSLYNNRQKRKAVVHQAEAAKSEYEAADRQLQAAYAAALESWKEQKLKVQNARLSLQASQQAYDLYTVRYESGLISLVELLQLQKSLQDAEINYVRSVFTFWNSLIEQSEAFGDPSLLLTAIKP</sequence>
<evidence type="ECO:0000256" key="1">
    <source>
        <dbReference type="ARBA" id="ARBA00004442"/>
    </source>
</evidence>
<dbReference type="STRING" id="1302690.BUE76_23550"/>
<dbReference type="GO" id="GO:1990281">
    <property type="term" value="C:efflux pump complex"/>
    <property type="evidence" value="ECO:0007669"/>
    <property type="project" value="TreeGrafter"/>
</dbReference>
<dbReference type="Proteomes" id="UP000184368">
    <property type="component" value="Unassembled WGS sequence"/>
</dbReference>
<protein>
    <submittedName>
        <fullName evidence="9">Outer membrane protein TolC</fullName>
    </submittedName>
</protein>
<comment type="subcellular location">
    <subcellularLocation>
        <location evidence="1">Cell outer membrane</location>
    </subcellularLocation>
</comment>
<dbReference type="PANTHER" id="PTHR30026:SF20">
    <property type="entry name" value="OUTER MEMBRANE PROTEIN TOLC"/>
    <property type="match status" value="1"/>
</dbReference>
<feature type="signal peptide" evidence="8">
    <location>
        <begin position="1"/>
        <end position="20"/>
    </location>
</feature>
<keyword evidence="8" id="KW-0732">Signal</keyword>
<dbReference type="GO" id="GO:0009279">
    <property type="term" value="C:cell outer membrane"/>
    <property type="evidence" value="ECO:0007669"/>
    <property type="project" value="UniProtKB-SubCell"/>
</dbReference>